<dbReference type="InterPro" id="IPR002156">
    <property type="entry name" value="RNaseH_domain"/>
</dbReference>
<accession>A0ABR2SEG4</accession>
<gene>
    <name evidence="2" type="ORF">V6N11_003852</name>
</gene>
<dbReference type="InterPro" id="IPR036397">
    <property type="entry name" value="RNaseH_sf"/>
</dbReference>
<evidence type="ECO:0000313" key="3">
    <source>
        <dbReference type="Proteomes" id="UP001396334"/>
    </source>
</evidence>
<dbReference type="PANTHER" id="PTHR47723">
    <property type="entry name" value="OS05G0353850 PROTEIN"/>
    <property type="match status" value="1"/>
</dbReference>
<organism evidence="2 3">
    <name type="scientific">Hibiscus sabdariffa</name>
    <name type="common">roselle</name>
    <dbReference type="NCBI Taxonomy" id="183260"/>
    <lineage>
        <taxon>Eukaryota</taxon>
        <taxon>Viridiplantae</taxon>
        <taxon>Streptophyta</taxon>
        <taxon>Embryophyta</taxon>
        <taxon>Tracheophyta</taxon>
        <taxon>Spermatophyta</taxon>
        <taxon>Magnoliopsida</taxon>
        <taxon>eudicotyledons</taxon>
        <taxon>Gunneridae</taxon>
        <taxon>Pentapetalae</taxon>
        <taxon>rosids</taxon>
        <taxon>malvids</taxon>
        <taxon>Malvales</taxon>
        <taxon>Malvaceae</taxon>
        <taxon>Malvoideae</taxon>
        <taxon>Hibiscus</taxon>
    </lineage>
</organism>
<dbReference type="EMBL" id="JBBPBN010000015">
    <property type="protein sequence ID" value="KAK9023643.1"/>
    <property type="molecule type" value="Genomic_DNA"/>
</dbReference>
<evidence type="ECO:0000313" key="2">
    <source>
        <dbReference type="EMBL" id="KAK9023643.1"/>
    </source>
</evidence>
<dbReference type="SUPFAM" id="SSF53098">
    <property type="entry name" value="Ribonuclease H-like"/>
    <property type="match status" value="1"/>
</dbReference>
<reference evidence="2 3" key="1">
    <citation type="journal article" date="2024" name="G3 (Bethesda)">
        <title>Genome assembly of Hibiscus sabdariffa L. provides insights into metabolisms of medicinal natural products.</title>
        <authorList>
            <person name="Kim T."/>
        </authorList>
    </citation>
    <scope>NUCLEOTIDE SEQUENCE [LARGE SCALE GENOMIC DNA]</scope>
    <source>
        <strain evidence="2">TK-2024</strain>
        <tissue evidence="2">Old leaves</tissue>
    </source>
</reference>
<dbReference type="InterPro" id="IPR012337">
    <property type="entry name" value="RNaseH-like_sf"/>
</dbReference>
<protein>
    <recommendedName>
        <fullName evidence="1">RNase H type-1 domain-containing protein</fullName>
    </recommendedName>
</protein>
<dbReference type="PANTHER" id="PTHR47723:SF13">
    <property type="entry name" value="PUTATIVE-RELATED"/>
    <property type="match status" value="1"/>
</dbReference>
<comment type="caution">
    <text evidence="2">The sequence shown here is derived from an EMBL/GenBank/DDBJ whole genome shotgun (WGS) entry which is preliminary data.</text>
</comment>
<dbReference type="CDD" id="cd06222">
    <property type="entry name" value="RNase_H_like"/>
    <property type="match status" value="1"/>
</dbReference>
<feature type="domain" description="RNase H type-1" evidence="1">
    <location>
        <begin position="142"/>
        <end position="218"/>
    </location>
</feature>
<dbReference type="Gene3D" id="3.30.420.10">
    <property type="entry name" value="Ribonuclease H-like superfamily/Ribonuclease H"/>
    <property type="match status" value="1"/>
</dbReference>
<proteinExistence type="predicted"/>
<dbReference type="InterPro" id="IPR053151">
    <property type="entry name" value="RNase_H-like"/>
</dbReference>
<name>A0ABR2SEG4_9ROSI</name>
<keyword evidence="3" id="KW-1185">Reference proteome</keyword>
<dbReference type="InterPro" id="IPR044730">
    <property type="entry name" value="RNase_H-like_dom_plant"/>
</dbReference>
<sequence length="237" mass="26450">MDNGDGIYLKPYLNHVAAIKVLVNAGFLDSPRWLATANGLFRVNSAYCVHMGFQYGPVEPIWKVIASLKVILRVKTFIWRNECIFDPGCTRWEPILSHGRRLQQECQSAVGAGCRFGNDVALVRNRVRWMRPPEYWSKLNSYGAVRGALGLASCGGVIRPDQGCWIIGFSRGIGVCSVLDAKLWGIYKELLTVWSVGIQNLVIEVDSLDALRVIQQGLTGYQTYAMVSLIVELLNRS</sequence>
<dbReference type="Proteomes" id="UP001396334">
    <property type="component" value="Unassembled WGS sequence"/>
</dbReference>
<evidence type="ECO:0000259" key="1">
    <source>
        <dbReference type="Pfam" id="PF13456"/>
    </source>
</evidence>
<dbReference type="Pfam" id="PF13456">
    <property type="entry name" value="RVT_3"/>
    <property type="match status" value="1"/>
</dbReference>